<dbReference type="SUPFAM" id="SSF47384">
    <property type="entry name" value="Homodimeric domain of signal transducing histidine kinase"/>
    <property type="match status" value="1"/>
</dbReference>
<feature type="domain" description="PAS" evidence="7">
    <location>
        <begin position="76"/>
        <end position="147"/>
    </location>
</feature>
<dbReference type="AlphaFoldDB" id="X0Y2U1"/>
<keyword evidence="6" id="KW-0175">Coiled coil</keyword>
<dbReference type="InterPro" id="IPR035965">
    <property type="entry name" value="PAS-like_dom_sf"/>
</dbReference>
<dbReference type="PROSITE" id="PS50113">
    <property type="entry name" value="PAC"/>
    <property type="match status" value="2"/>
</dbReference>
<keyword evidence="4" id="KW-0808">Transferase</keyword>
<evidence type="ECO:0000259" key="7">
    <source>
        <dbReference type="PROSITE" id="PS50112"/>
    </source>
</evidence>
<dbReference type="PROSITE" id="PS50112">
    <property type="entry name" value="PAS"/>
    <property type="match status" value="1"/>
</dbReference>
<dbReference type="SMART" id="SM00091">
    <property type="entry name" value="PAS"/>
    <property type="match status" value="1"/>
</dbReference>
<gene>
    <name evidence="9" type="ORF">S01H1_64414</name>
</gene>
<dbReference type="InterPro" id="IPR013767">
    <property type="entry name" value="PAS_fold"/>
</dbReference>
<dbReference type="PANTHER" id="PTHR43304">
    <property type="entry name" value="PHYTOCHROME-LIKE PROTEIN CPH1"/>
    <property type="match status" value="1"/>
</dbReference>
<dbReference type="CDD" id="cd00082">
    <property type="entry name" value="HisKA"/>
    <property type="match status" value="1"/>
</dbReference>
<keyword evidence="5" id="KW-0418">Kinase</keyword>
<name>X0Y2U1_9ZZZZ</name>
<dbReference type="InterPro" id="IPR000700">
    <property type="entry name" value="PAS-assoc_C"/>
</dbReference>
<dbReference type="InterPro" id="IPR036097">
    <property type="entry name" value="HisK_dim/P_sf"/>
</dbReference>
<dbReference type="InterPro" id="IPR000014">
    <property type="entry name" value="PAS"/>
</dbReference>
<evidence type="ECO:0000256" key="4">
    <source>
        <dbReference type="ARBA" id="ARBA00022679"/>
    </source>
</evidence>
<sequence>LKTGDRKWVLIYNINTEYEGESAIQVQLLDISERKQAEEELRKHREHLEELVKERTKELQQKITEHKRAEEKIKAQKKFTDNVIDSLPDTFYIFDPESGKGIQWNKTLNEISGYNYEEMSELPPLHFYPPEEHQLIEEAVETTLEKGRALVAVNYIIADGTRIPFEYSLTRIKDAEGKTRICAIGRDITKRKEMEEKLVRSEKLAVLGQLAGGVGHELRNPLGAIKNAAYFLNMVLEQPEPEVKETLDILE</sequence>
<evidence type="ECO:0000256" key="2">
    <source>
        <dbReference type="ARBA" id="ARBA00012438"/>
    </source>
</evidence>
<dbReference type="GO" id="GO:0006355">
    <property type="term" value="P:regulation of DNA-templated transcription"/>
    <property type="evidence" value="ECO:0007669"/>
    <property type="project" value="InterPro"/>
</dbReference>
<reference evidence="9" key="1">
    <citation type="journal article" date="2014" name="Front. Microbiol.">
        <title>High frequency of phylogenetically diverse reductive dehalogenase-homologous genes in deep subseafloor sedimentary metagenomes.</title>
        <authorList>
            <person name="Kawai M."/>
            <person name="Futagami T."/>
            <person name="Toyoda A."/>
            <person name="Takaki Y."/>
            <person name="Nishi S."/>
            <person name="Hori S."/>
            <person name="Arai W."/>
            <person name="Tsubouchi T."/>
            <person name="Morono Y."/>
            <person name="Uchiyama I."/>
            <person name="Ito T."/>
            <person name="Fujiyama A."/>
            <person name="Inagaki F."/>
            <person name="Takami H."/>
        </authorList>
    </citation>
    <scope>NUCLEOTIDE SEQUENCE</scope>
    <source>
        <strain evidence="9">Expedition CK06-06</strain>
    </source>
</reference>
<dbReference type="EMBL" id="BARS01042455">
    <property type="protein sequence ID" value="GAG41687.1"/>
    <property type="molecule type" value="Genomic_DNA"/>
</dbReference>
<dbReference type="GO" id="GO:0000155">
    <property type="term" value="F:phosphorelay sensor kinase activity"/>
    <property type="evidence" value="ECO:0007669"/>
    <property type="project" value="InterPro"/>
</dbReference>
<evidence type="ECO:0000256" key="3">
    <source>
        <dbReference type="ARBA" id="ARBA00022553"/>
    </source>
</evidence>
<evidence type="ECO:0000256" key="1">
    <source>
        <dbReference type="ARBA" id="ARBA00000085"/>
    </source>
</evidence>
<evidence type="ECO:0000256" key="6">
    <source>
        <dbReference type="SAM" id="Coils"/>
    </source>
</evidence>
<feature type="domain" description="PAC" evidence="8">
    <location>
        <begin position="1"/>
        <end position="43"/>
    </location>
</feature>
<evidence type="ECO:0000313" key="9">
    <source>
        <dbReference type="EMBL" id="GAG41687.1"/>
    </source>
</evidence>
<evidence type="ECO:0000259" key="8">
    <source>
        <dbReference type="PROSITE" id="PS50113"/>
    </source>
</evidence>
<accession>X0Y2U1</accession>
<dbReference type="InterPro" id="IPR052162">
    <property type="entry name" value="Sensor_kinase/Photoreceptor"/>
</dbReference>
<dbReference type="Gene3D" id="1.10.287.130">
    <property type="match status" value="1"/>
</dbReference>
<comment type="caution">
    <text evidence="9">The sequence shown here is derived from an EMBL/GenBank/DDBJ whole genome shotgun (WGS) entry which is preliminary data.</text>
</comment>
<dbReference type="InterPro" id="IPR003661">
    <property type="entry name" value="HisK_dim/P_dom"/>
</dbReference>
<feature type="coiled-coil region" evidence="6">
    <location>
        <begin position="34"/>
        <end position="76"/>
    </location>
</feature>
<keyword evidence="3" id="KW-0597">Phosphoprotein</keyword>
<dbReference type="EC" id="2.7.13.3" evidence="2"/>
<dbReference type="CDD" id="cd00130">
    <property type="entry name" value="PAS"/>
    <property type="match status" value="1"/>
</dbReference>
<protein>
    <recommendedName>
        <fullName evidence="2">histidine kinase</fullName>
        <ecNumber evidence="2">2.7.13.3</ecNumber>
    </recommendedName>
</protein>
<feature type="non-terminal residue" evidence="9">
    <location>
        <position position="1"/>
    </location>
</feature>
<dbReference type="Gene3D" id="3.30.450.20">
    <property type="entry name" value="PAS domain"/>
    <property type="match status" value="1"/>
</dbReference>
<evidence type="ECO:0000256" key="5">
    <source>
        <dbReference type="ARBA" id="ARBA00022777"/>
    </source>
</evidence>
<comment type="catalytic activity">
    <reaction evidence="1">
        <text>ATP + protein L-histidine = ADP + protein N-phospho-L-histidine.</text>
        <dbReference type="EC" id="2.7.13.3"/>
    </reaction>
</comment>
<feature type="domain" description="PAC" evidence="8">
    <location>
        <begin position="149"/>
        <end position="200"/>
    </location>
</feature>
<dbReference type="SUPFAM" id="SSF55785">
    <property type="entry name" value="PYP-like sensor domain (PAS domain)"/>
    <property type="match status" value="1"/>
</dbReference>
<feature type="non-terminal residue" evidence="9">
    <location>
        <position position="251"/>
    </location>
</feature>
<dbReference type="NCBIfam" id="TIGR00229">
    <property type="entry name" value="sensory_box"/>
    <property type="match status" value="1"/>
</dbReference>
<dbReference type="PANTHER" id="PTHR43304:SF1">
    <property type="entry name" value="PAC DOMAIN-CONTAINING PROTEIN"/>
    <property type="match status" value="1"/>
</dbReference>
<dbReference type="Pfam" id="PF00989">
    <property type="entry name" value="PAS"/>
    <property type="match status" value="1"/>
</dbReference>
<proteinExistence type="predicted"/>
<organism evidence="9">
    <name type="scientific">marine sediment metagenome</name>
    <dbReference type="NCBI Taxonomy" id="412755"/>
    <lineage>
        <taxon>unclassified sequences</taxon>
        <taxon>metagenomes</taxon>
        <taxon>ecological metagenomes</taxon>
    </lineage>
</organism>